<evidence type="ECO:0000313" key="1">
    <source>
        <dbReference type="EMBL" id="KAF6271558.1"/>
    </source>
</evidence>
<comment type="caution">
    <text evidence="1">The sequence shown here is derived from an EMBL/GenBank/DDBJ whole genome shotgun (WGS) entry which is preliminary data.</text>
</comment>
<gene>
    <name evidence="1" type="ORF">mRhiFer1_009659</name>
</gene>
<name>A0A7J7R619_RHIFE</name>
<protein>
    <submittedName>
        <fullName evidence="1">Uncharacterized protein</fullName>
    </submittedName>
</protein>
<dbReference type="AlphaFoldDB" id="A0A7J7R619"/>
<organism evidence="1 2">
    <name type="scientific">Rhinolophus ferrumequinum</name>
    <name type="common">Greater horseshoe bat</name>
    <dbReference type="NCBI Taxonomy" id="59479"/>
    <lineage>
        <taxon>Eukaryota</taxon>
        <taxon>Metazoa</taxon>
        <taxon>Chordata</taxon>
        <taxon>Craniata</taxon>
        <taxon>Vertebrata</taxon>
        <taxon>Euteleostomi</taxon>
        <taxon>Mammalia</taxon>
        <taxon>Eutheria</taxon>
        <taxon>Laurasiatheria</taxon>
        <taxon>Chiroptera</taxon>
        <taxon>Yinpterochiroptera</taxon>
        <taxon>Rhinolophoidea</taxon>
        <taxon>Rhinolophidae</taxon>
        <taxon>Rhinolophinae</taxon>
        <taxon>Rhinolophus</taxon>
    </lineage>
</organism>
<sequence>MPSSASDKPACRALPLMSGQDGNACVASAMSHVRAHWWVASCGLIWIQLASLRIGATHRSTCQKGDFNLYKSRALRQTRKFHGALSRLQPRRPQTDSSLDAQSRTLEKPCPQHLSEECWRWWSVDRYPEASLWGELTRQRLTRVPGAPHLMCLCW</sequence>
<dbReference type="Proteomes" id="UP000585614">
    <property type="component" value="Unassembled WGS sequence"/>
</dbReference>
<dbReference type="EMBL" id="JACAGC010000030">
    <property type="protein sequence ID" value="KAF6271558.1"/>
    <property type="molecule type" value="Genomic_DNA"/>
</dbReference>
<proteinExistence type="predicted"/>
<evidence type="ECO:0000313" key="2">
    <source>
        <dbReference type="Proteomes" id="UP000585614"/>
    </source>
</evidence>
<reference evidence="1 2" key="1">
    <citation type="journal article" date="2020" name="Nature">
        <title>Six reference-quality genomes reveal evolution of bat adaptations.</title>
        <authorList>
            <person name="Jebb D."/>
            <person name="Huang Z."/>
            <person name="Pippel M."/>
            <person name="Hughes G.M."/>
            <person name="Lavrichenko K."/>
            <person name="Devanna P."/>
            <person name="Winkler S."/>
            <person name="Jermiin L.S."/>
            <person name="Skirmuntt E.C."/>
            <person name="Katzourakis A."/>
            <person name="Burkitt-Gray L."/>
            <person name="Ray D.A."/>
            <person name="Sullivan K.A.M."/>
            <person name="Roscito J.G."/>
            <person name="Kirilenko B.M."/>
            <person name="Davalos L.M."/>
            <person name="Corthals A.P."/>
            <person name="Power M.L."/>
            <person name="Jones G."/>
            <person name="Ransome R.D."/>
            <person name="Dechmann D.K.N."/>
            <person name="Locatelli A.G."/>
            <person name="Puechmaille S.J."/>
            <person name="Fedrigo O."/>
            <person name="Jarvis E.D."/>
            <person name="Hiller M."/>
            <person name="Vernes S.C."/>
            <person name="Myers E.W."/>
            <person name="Teeling E.C."/>
        </authorList>
    </citation>
    <scope>NUCLEOTIDE SEQUENCE [LARGE SCALE GENOMIC DNA]</scope>
    <source>
        <strain evidence="1">MRhiFer1</strain>
        <tissue evidence="1">Lung</tissue>
    </source>
</reference>
<accession>A0A7J7R619</accession>